<evidence type="ECO:0000259" key="6">
    <source>
        <dbReference type="Pfam" id="PF00251"/>
    </source>
</evidence>
<dbReference type="SUPFAM" id="SSF75005">
    <property type="entry name" value="Arabinanase/levansucrase/invertase"/>
    <property type="match status" value="1"/>
</dbReference>
<dbReference type="Pfam" id="PF00251">
    <property type="entry name" value="Glyco_hydro_32N"/>
    <property type="match status" value="1"/>
</dbReference>
<dbReference type="GO" id="GO:0004575">
    <property type="term" value="F:sucrose alpha-glucosidase activity"/>
    <property type="evidence" value="ECO:0007669"/>
    <property type="project" value="TreeGrafter"/>
</dbReference>
<dbReference type="PANTHER" id="PTHR42800">
    <property type="entry name" value="EXOINULINASE INUD (AFU_ORTHOLOGUE AFUA_5G00480)"/>
    <property type="match status" value="1"/>
</dbReference>
<dbReference type="CDD" id="cd18622">
    <property type="entry name" value="GH32_Inu-like"/>
    <property type="match status" value="1"/>
</dbReference>
<comment type="similarity">
    <text evidence="1">Belongs to the glycosyl hydrolase 32 family.</text>
</comment>
<dbReference type="Proteomes" id="UP000318053">
    <property type="component" value="Unassembled WGS sequence"/>
</dbReference>
<evidence type="ECO:0000313" key="7">
    <source>
        <dbReference type="EMBL" id="TWT72880.1"/>
    </source>
</evidence>
<dbReference type="GO" id="GO:0051669">
    <property type="term" value="F:fructan beta-fructosidase activity"/>
    <property type="evidence" value="ECO:0007669"/>
    <property type="project" value="UniProtKB-EC"/>
</dbReference>
<dbReference type="EC" id="3.2.1.80" evidence="7"/>
<protein>
    <submittedName>
        <fullName evidence="7">Levanase</fullName>
        <ecNumber evidence="7">3.2.1.80</ecNumber>
    </submittedName>
</protein>
<comment type="caution">
    <text evidence="7">The sequence shown here is derived from an EMBL/GenBank/DDBJ whole genome shotgun (WGS) entry which is preliminary data.</text>
</comment>
<dbReference type="AlphaFoldDB" id="A0A5C5YBX0"/>
<dbReference type="SMART" id="SM00640">
    <property type="entry name" value="Glyco_32"/>
    <property type="match status" value="1"/>
</dbReference>
<dbReference type="GO" id="GO:0005737">
    <property type="term" value="C:cytoplasm"/>
    <property type="evidence" value="ECO:0007669"/>
    <property type="project" value="TreeGrafter"/>
</dbReference>
<dbReference type="InterPro" id="IPR013320">
    <property type="entry name" value="ConA-like_dom_sf"/>
</dbReference>
<dbReference type="SUPFAM" id="SSF49899">
    <property type="entry name" value="Concanavalin A-like lectins/glucanases"/>
    <property type="match status" value="1"/>
</dbReference>
<feature type="region of interest" description="Disordered" evidence="4">
    <location>
        <begin position="47"/>
        <end position="70"/>
    </location>
</feature>
<evidence type="ECO:0000256" key="5">
    <source>
        <dbReference type="SAM" id="SignalP"/>
    </source>
</evidence>
<reference evidence="7 8" key="1">
    <citation type="submission" date="2019-02" db="EMBL/GenBank/DDBJ databases">
        <title>Deep-cultivation of Planctomycetes and their phenomic and genomic characterization uncovers novel biology.</title>
        <authorList>
            <person name="Wiegand S."/>
            <person name="Jogler M."/>
            <person name="Boedeker C."/>
            <person name="Pinto D."/>
            <person name="Vollmers J."/>
            <person name="Rivas-Marin E."/>
            <person name="Kohn T."/>
            <person name="Peeters S.H."/>
            <person name="Heuer A."/>
            <person name="Rast P."/>
            <person name="Oberbeckmann S."/>
            <person name="Bunk B."/>
            <person name="Jeske O."/>
            <person name="Meyerdierks A."/>
            <person name="Storesund J.E."/>
            <person name="Kallscheuer N."/>
            <person name="Luecker S."/>
            <person name="Lage O.M."/>
            <person name="Pohl T."/>
            <person name="Merkel B.J."/>
            <person name="Hornburger P."/>
            <person name="Mueller R.-W."/>
            <person name="Bruemmer F."/>
            <person name="Labrenz M."/>
            <person name="Spormann A.M."/>
            <person name="Op Den Camp H."/>
            <person name="Overmann J."/>
            <person name="Amann R."/>
            <person name="Jetten M.S.M."/>
            <person name="Mascher T."/>
            <person name="Medema M.H."/>
            <person name="Devos D.P."/>
            <person name="Kaster A.-K."/>
            <person name="Ovreas L."/>
            <person name="Rohde M."/>
            <person name="Galperin M.Y."/>
            <person name="Jogler C."/>
        </authorList>
    </citation>
    <scope>NUCLEOTIDE SEQUENCE [LARGE SCALE GENOMIC DNA]</scope>
    <source>
        <strain evidence="7 8">CA85</strain>
    </source>
</reference>
<dbReference type="InterPro" id="IPR013148">
    <property type="entry name" value="Glyco_hydro_32_N"/>
</dbReference>
<dbReference type="EMBL" id="SJPK01000003">
    <property type="protein sequence ID" value="TWT72880.1"/>
    <property type="molecule type" value="Genomic_DNA"/>
</dbReference>
<organism evidence="7 8">
    <name type="scientific">Allorhodopirellula solitaria</name>
    <dbReference type="NCBI Taxonomy" id="2527987"/>
    <lineage>
        <taxon>Bacteria</taxon>
        <taxon>Pseudomonadati</taxon>
        <taxon>Planctomycetota</taxon>
        <taxon>Planctomycetia</taxon>
        <taxon>Pirellulales</taxon>
        <taxon>Pirellulaceae</taxon>
        <taxon>Allorhodopirellula</taxon>
    </lineage>
</organism>
<name>A0A5C5YBX0_9BACT</name>
<keyword evidence="3 7" id="KW-0326">Glycosidase</keyword>
<dbReference type="InterPro" id="IPR023296">
    <property type="entry name" value="Glyco_hydro_beta-prop_sf"/>
</dbReference>
<dbReference type="Gene3D" id="2.60.120.560">
    <property type="entry name" value="Exo-inulinase, domain 1"/>
    <property type="match status" value="1"/>
</dbReference>
<dbReference type="PANTHER" id="PTHR42800:SF1">
    <property type="entry name" value="EXOINULINASE INUD (AFU_ORTHOLOGUE AFUA_5G00480)"/>
    <property type="match status" value="1"/>
</dbReference>
<evidence type="ECO:0000256" key="4">
    <source>
        <dbReference type="SAM" id="MobiDB-lite"/>
    </source>
</evidence>
<gene>
    <name evidence="7" type="primary">sacC</name>
    <name evidence="7" type="ORF">CA85_13410</name>
</gene>
<proteinExistence type="inferred from homology"/>
<feature type="chain" id="PRO_5022962213" evidence="5">
    <location>
        <begin position="27"/>
        <end position="674"/>
    </location>
</feature>
<feature type="domain" description="Glycosyl hydrolase family 32 N-terminal" evidence="6">
    <location>
        <begin position="223"/>
        <end position="521"/>
    </location>
</feature>
<sequence length="674" mass="75372" precursor="true">MLSFFAHRLVYPACLSLILVAGNAAADELLFPNSDFESGTLQGWTAEGDAFTNQPTRGDNPAARNREPSFHQGDYWIGTYERFDGETGAAGDIRGDAATGTLTSQEFTITRPYLTFRIGAGYLPGETGVKLLVADQEMELATGVDSESMITISKDVSEFVGKTAQLVIFDHATGGWGHINADDFTATDQPVVDERMEFAFTRDISPKAYPDTGYDQARRPQFHFSSRRNWLNDPNGMVYDGEKYHLFFQHNPHATTWGNMTWGHATAPDMMHWTQHDHSLLPYSVDAREGTIFSGTMVTDHNNSLGKQVGETETLAAFFTFATKPKFYQAMAYSTDRGETWTYWNEGRAVVPNQGFDRGERDPKVFWHEASKQWVMALWVERDPGRIRFFTSDNLTDWTFASDLMRDWAFECVDVVFLPVDGDESNTKCVLYDASFDYEIGSFDGEKFTSESGPLKAGGGNFYAAQTFYDQPQGRAVQIGWMRGGPNAAEIYDVPFNQQMSFPCEMTLHGTAEGTRLAYQPIDEIKSLVRQTHRKSDTELAPGDNLIADLEPLDLVDMTIEFDPATAKSIVFDLPGVQVVYDAERATTTYTGATGKGESEVRTLLPNLQPRSGRVRLRFLIDRISLEAYAFNGDDFRAVYTSPQTAAKTHSIQAIGGTARIHELTINRLESIWK</sequence>
<evidence type="ECO:0000256" key="2">
    <source>
        <dbReference type="ARBA" id="ARBA00022801"/>
    </source>
</evidence>
<feature type="signal peptide" evidence="5">
    <location>
        <begin position="1"/>
        <end position="26"/>
    </location>
</feature>
<evidence type="ECO:0000256" key="1">
    <source>
        <dbReference type="ARBA" id="ARBA00009902"/>
    </source>
</evidence>
<dbReference type="InterPro" id="IPR001362">
    <property type="entry name" value="Glyco_hydro_32"/>
</dbReference>
<keyword evidence="5" id="KW-0732">Signal</keyword>
<dbReference type="GO" id="GO:0005987">
    <property type="term" value="P:sucrose catabolic process"/>
    <property type="evidence" value="ECO:0007669"/>
    <property type="project" value="TreeGrafter"/>
</dbReference>
<dbReference type="Gene3D" id="2.115.10.20">
    <property type="entry name" value="Glycosyl hydrolase domain, family 43"/>
    <property type="match status" value="1"/>
</dbReference>
<keyword evidence="2 7" id="KW-0378">Hydrolase</keyword>
<evidence type="ECO:0000256" key="3">
    <source>
        <dbReference type="ARBA" id="ARBA00023295"/>
    </source>
</evidence>
<evidence type="ECO:0000313" key="8">
    <source>
        <dbReference type="Proteomes" id="UP000318053"/>
    </source>
</evidence>
<dbReference type="RefSeq" id="WP_186774783.1">
    <property type="nucleotide sequence ID" value="NZ_SJPK01000003.1"/>
</dbReference>
<accession>A0A5C5YBX0</accession>
<keyword evidence="8" id="KW-1185">Reference proteome</keyword>